<keyword evidence="3" id="KW-1185">Reference proteome</keyword>
<dbReference type="AlphaFoldDB" id="A0A6I3IKV6"/>
<accession>A0A6I3IKV6</accession>
<sequence>MTVQRTCSKTPCGRPAVATLTYVYADSQIVLGALATFAEPHSYDLCADHARRLTAPRGWEFVRLVPEFAEPEPAPDELVAIADAVRRPRRRPDPGPEPGPGAGEESTSDERRTLVAAPRTSEQAREVSARVARQAGTVSAVEVGRRGHLRVLRDLGEAADPADDAEPGGNSPARSC</sequence>
<evidence type="ECO:0000313" key="3">
    <source>
        <dbReference type="Proteomes" id="UP000431092"/>
    </source>
</evidence>
<gene>
    <name evidence="2" type="ORF">GGG17_15260</name>
</gene>
<evidence type="ECO:0000313" key="2">
    <source>
        <dbReference type="EMBL" id="MTB73293.1"/>
    </source>
</evidence>
<dbReference type="RefSeq" id="WP_288797667.1">
    <property type="nucleotide sequence ID" value="NZ_CP171001.1"/>
</dbReference>
<dbReference type="Pfam" id="PF12005">
    <property type="entry name" value="DUF3499"/>
    <property type="match status" value="1"/>
</dbReference>
<feature type="region of interest" description="Disordered" evidence="1">
    <location>
        <begin position="74"/>
        <end position="176"/>
    </location>
</feature>
<evidence type="ECO:0000256" key="1">
    <source>
        <dbReference type="SAM" id="MobiDB-lite"/>
    </source>
</evidence>
<protein>
    <submittedName>
        <fullName evidence="2">DUF3499 family protein</fullName>
    </submittedName>
</protein>
<reference evidence="2 3" key="1">
    <citation type="submission" date="2019-11" db="EMBL/GenBank/DDBJ databases">
        <title>Whole genome sequencing identifies a novel species of the genus Arsenicicoccus isolated from human blood.</title>
        <authorList>
            <person name="Jeong J.H."/>
            <person name="Kweon O.J."/>
            <person name="Kim H.R."/>
            <person name="Kim T.-H."/>
            <person name="Ha S.-M."/>
            <person name="Lee M.-K."/>
        </authorList>
    </citation>
    <scope>NUCLEOTIDE SEQUENCE [LARGE SCALE GENOMIC DNA]</scope>
    <source>
        <strain evidence="2 3">MKL-02</strain>
    </source>
</reference>
<name>A0A6I3IKV6_9MICO</name>
<proteinExistence type="predicted"/>
<dbReference type="EMBL" id="WLVL01000056">
    <property type="protein sequence ID" value="MTB73293.1"/>
    <property type="molecule type" value="Genomic_DNA"/>
</dbReference>
<comment type="caution">
    <text evidence="2">The sequence shown here is derived from an EMBL/GenBank/DDBJ whole genome shotgun (WGS) entry which is preliminary data.</text>
</comment>
<dbReference type="Proteomes" id="UP000431092">
    <property type="component" value="Unassembled WGS sequence"/>
</dbReference>
<organism evidence="2 3">
    <name type="scientific">Arsenicicoccus cauae</name>
    <dbReference type="NCBI Taxonomy" id="2663847"/>
    <lineage>
        <taxon>Bacteria</taxon>
        <taxon>Bacillati</taxon>
        <taxon>Actinomycetota</taxon>
        <taxon>Actinomycetes</taxon>
        <taxon>Micrococcales</taxon>
        <taxon>Intrasporangiaceae</taxon>
        <taxon>Arsenicicoccus</taxon>
    </lineage>
</organism>
<dbReference type="InterPro" id="IPR021888">
    <property type="entry name" value="DUF3499"/>
</dbReference>